<proteinExistence type="predicted"/>
<dbReference type="AlphaFoldDB" id="A0A0M9AIZ9"/>
<dbReference type="OrthoDB" id="351129at2157"/>
<feature type="compositionally biased region" description="Acidic residues" evidence="1">
    <location>
        <begin position="27"/>
        <end position="36"/>
    </location>
</feature>
<reference evidence="2 3" key="1">
    <citation type="submission" date="2015-08" db="EMBL/GenBank/DDBJ databases">
        <title>Genomes of Isolates from Cabo Rojo, PR.</title>
        <authorList>
            <person name="Sanchez-Nieves R.L."/>
            <person name="Montalvo-Rodriguez R."/>
        </authorList>
    </citation>
    <scope>NUCLEOTIDE SEQUENCE [LARGE SCALE GENOMIC DNA]</scope>
    <source>
        <strain evidence="2 3">SL3</strain>
    </source>
</reference>
<dbReference type="Proteomes" id="UP000037729">
    <property type="component" value="Unassembled WGS sequence"/>
</dbReference>
<dbReference type="EMBL" id="LIUF01000008">
    <property type="protein sequence ID" value="KOX91601.1"/>
    <property type="molecule type" value="Genomic_DNA"/>
</dbReference>
<accession>A0A0M9AIZ9</accession>
<keyword evidence="3" id="KW-1185">Reference proteome</keyword>
<evidence type="ECO:0000313" key="3">
    <source>
        <dbReference type="Proteomes" id="UP000037729"/>
    </source>
</evidence>
<name>A0A0M9AIZ9_9EURY</name>
<dbReference type="RefSeq" id="WP_053969411.1">
    <property type="nucleotide sequence ID" value="NZ_LIUF01000008.1"/>
</dbReference>
<evidence type="ECO:0000256" key="1">
    <source>
        <dbReference type="SAM" id="MobiDB-lite"/>
    </source>
</evidence>
<evidence type="ECO:0000313" key="2">
    <source>
        <dbReference type="EMBL" id="KOX91601.1"/>
    </source>
</evidence>
<protein>
    <submittedName>
        <fullName evidence="2">Uncharacterized protein</fullName>
    </submittedName>
</protein>
<feature type="region of interest" description="Disordered" evidence="1">
    <location>
        <begin position="19"/>
        <end position="43"/>
    </location>
</feature>
<comment type="caution">
    <text evidence="2">The sequence shown here is derived from an EMBL/GenBank/DDBJ whole genome shotgun (WGS) entry which is preliminary data.</text>
</comment>
<organism evidence="2 3">
    <name type="scientific">Haloarcula rubripromontorii</name>
    <dbReference type="NCBI Taxonomy" id="1705562"/>
    <lineage>
        <taxon>Archaea</taxon>
        <taxon>Methanobacteriati</taxon>
        <taxon>Methanobacteriota</taxon>
        <taxon>Stenosarchaea group</taxon>
        <taxon>Halobacteria</taxon>
        <taxon>Halobacteriales</taxon>
        <taxon>Haloarculaceae</taxon>
        <taxon>Haloarcula</taxon>
    </lineage>
</organism>
<sequence length="121" mass="14113">MTDDDACDVDALDEALERAKEAFMPPDDPDELEPDYPADYTPEDRVDHVLKGEYPRWRSIEWIASAADTDVDQVQSVVRERLSDGELEVSDEGVRRNRYHVYFEEVEGLTEKARKNPRWLR</sequence>
<dbReference type="PATRIC" id="fig|1705562.3.peg.2072"/>
<dbReference type="STRING" id="1705562.AMS69_17935"/>
<gene>
    <name evidence="2" type="ORF">AMS69_17935</name>
</gene>